<evidence type="ECO:0000313" key="3">
    <source>
        <dbReference type="Proteomes" id="UP000002770"/>
    </source>
</evidence>
<dbReference type="OrthoDB" id="1551288at2"/>
<dbReference type="RefSeq" id="WP_006872905.1">
    <property type="nucleotide sequence ID" value="NZ_JH413850.1"/>
</dbReference>
<dbReference type="InterPro" id="IPR018740">
    <property type="entry name" value="DUF2282_membr"/>
</dbReference>
<dbReference type="EMBL" id="JH413850">
    <property type="protein sequence ID" value="EHL29051.1"/>
    <property type="molecule type" value="Genomic_DNA"/>
</dbReference>
<organism evidence="2 3">
    <name type="scientific">Legionella drancourtii LLAP12</name>
    <dbReference type="NCBI Taxonomy" id="658187"/>
    <lineage>
        <taxon>Bacteria</taxon>
        <taxon>Pseudomonadati</taxon>
        <taxon>Pseudomonadota</taxon>
        <taxon>Gammaproteobacteria</taxon>
        <taxon>Legionellales</taxon>
        <taxon>Legionellaceae</taxon>
        <taxon>Legionella</taxon>
    </lineage>
</organism>
<accession>G9EUQ1</accession>
<dbReference type="Pfam" id="PF10048">
    <property type="entry name" value="DUF2282"/>
    <property type="match status" value="1"/>
</dbReference>
<feature type="chain" id="PRO_5003520992" evidence="1">
    <location>
        <begin position="26"/>
        <end position="88"/>
    </location>
</feature>
<reference evidence="2 3" key="1">
    <citation type="journal article" date="2011" name="BMC Genomics">
        <title>Insight into cross-talk between intra-amoebal pathogens.</title>
        <authorList>
            <person name="Gimenez G."/>
            <person name="Bertelli C."/>
            <person name="Moliner C."/>
            <person name="Robert C."/>
            <person name="Raoult D."/>
            <person name="Fournier P.E."/>
            <person name="Greub G."/>
        </authorList>
    </citation>
    <scope>NUCLEOTIDE SEQUENCE [LARGE SCALE GENOMIC DNA]</scope>
    <source>
        <strain evidence="2 3">LLAP12</strain>
    </source>
</reference>
<dbReference type="Proteomes" id="UP000002770">
    <property type="component" value="Unassembled WGS sequence"/>
</dbReference>
<evidence type="ECO:0000256" key="1">
    <source>
        <dbReference type="SAM" id="SignalP"/>
    </source>
</evidence>
<dbReference type="InParanoid" id="G9EUQ1"/>
<keyword evidence="3" id="KW-1185">Reference proteome</keyword>
<protein>
    <submittedName>
        <fullName evidence="2">Uncharacterized protein</fullName>
    </submittedName>
</protein>
<gene>
    <name evidence="2" type="ORF">LDG_9050</name>
</gene>
<feature type="signal peptide" evidence="1">
    <location>
        <begin position="1"/>
        <end position="25"/>
    </location>
</feature>
<name>G9EUQ1_9GAMM</name>
<dbReference type="STRING" id="658187.LDG_9050"/>
<dbReference type="eggNOG" id="COG5572">
    <property type="taxonomic scope" value="Bacteria"/>
</dbReference>
<sequence>MSTREKLVQSVMTAFLVLVATNVPAAADSKDTPVLEKCYGIAKMGMNDCATATSSCAGSSTKDKQKDAFLFMPKGLCEKIVGGSLKSE</sequence>
<keyword evidence="1" id="KW-0732">Signal</keyword>
<dbReference type="AlphaFoldDB" id="G9EUQ1"/>
<evidence type="ECO:0000313" key="2">
    <source>
        <dbReference type="EMBL" id="EHL29051.1"/>
    </source>
</evidence>
<dbReference type="HOGENOM" id="CLU_152410_1_0_6"/>
<proteinExistence type="predicted"/>